<evidence type="ECO:0000313" key="12">
    <source>
        <dbReference type="Proteomes" id="UP000284476"/>
    </source>
</evidence>
<feature type="active site" description="Proton acceptor" evidence="9">
    <location>
        <position position="76"/>
    </location>
</feature>
<comment type="function">
    <text evidence="2">Excises uracil residues from the DNA which can arise as a result of misincorporation of dUMP residues by DNA polymerase or due to deamination of cytosine.</text>
</comment>
<reference evidence="11 12" key="1">
    <citation type="submission" date="2019-01" db="EMBL/GenBank/DDBJ databases">
        <title>Sinorhodobacter populi sp. nov. isolated from the symptomatic bark tissue of Populus euramericana canker.</title>
        <authorList>
            <person name="Xu G."/>
        </authorList>
    </citation>
    <scope>NUCLEOTIDE SEQUENCE [LARGE SCALE GENOMIC DNA]</scope>
    <source>
        <strain evidence="11 12">SK2B-1</strain>
    </source>
</reference>
<evidence type="ECO:0000256" key="6">
    <source>
        <dbReference type="ARBA" id="ARBA00022763"/>
    </source>
</evidence>
<protein>
    <recommendedName>
        <fullName evidence="5">Uracil-DNA glycosylase</fullName>
        <ecNumber evidence="4">3.2.2.27</ecNumber>
    </recommendedName>
</protein>
<dbReference type="EC" id="3.2.2.27" evidence="4"/>
<keyword evidence="6" id="KW-0227">DNA damage</keyword>
<sequence>MCVPLAEGWAAAVPRAWRPVFAGVDPQIESPLLARVQDGEFSPSYPSLVQEGGRHLFRAFSRISPARTRVVVIGQDPYPEHERATGRAFEDGAAYTRGFADSIRKLFQSAVAIVEPDLQVDQNAAGWNLIRQQVRERLPNQRAIAGYFDTLAAEQGVLFLNAAWTFTDVRGDHDARARERLRGRVQRAHQALWRPVTLRLIERLALRRRPPVFLLFGGEAQSSFRAATRNLPAVPSSICCAHPGARQGAYYAEENPLARTNNVLAQLDRARVVWWPPLE</sequence>
<reference evidence="11 12" key="2">
    <citation type="submission" date="2019-01" db="EMBL/GenBank/DDBJ databases">
        <authorList>
            <person name="Li Y."/>
        </authorList>
    </citation>
    <scope>NUCLEOTIDE SEQUENCE [LARGE SCALE GENOMIC DNA]</scope>
    <source>
        <strain evidence="11 12">SK2B-1</strain>
    </source>
</reference>
<dbReference type="Pfam" id="PF03167">
    <property type="entry name" value="UDG"/>
    <property type="match status" value="1"/>
</dbReference>
<dbReference type="GO" id="GO:0097510">
    <property type="term" value="P:base-excision repair, AP site formation via deaminated base removal"/>
    <property type="evidence" value="ECO:0007669"/>
    <property type="project" value="TreeGrafter"/>
</dbReference>
<dbReference type="GO" id="GO:0004844">
    <property type="term" value="F:uracil DNA N-glycosylase activity"/>
    <property type="evidence" value="ECO:0007669"/>
    <property type="project" value="UniProtKB-EC"/>
</dbReference>
<dbReference type="PANTHER" id="PTHR11264:SF8">
    <property type="entry name" value="URACIL-DNA GLYCOSYLASE-LIKE DOMAIN-CONTAINING PROTEIN"/>
    <property type="match status" value="1"/>
</dbReference>
<evidence type="ECO:0000313" key="11">
    <source>
        <dbReference type="EMBL" id="RWR23139.1"/>
    </source>
</evidence>
<evidence type="ECO:0000256" key="3">
    <source>
        <dbReference type="ARBA" id="ARBA00008184"/>
    </source>
</evidence>
<dbReference type="Proteomes" id="UP000284476">
    <property type="component" value="Unassembled WGS sequence"/>
</dbReference>
<evidence type="ECO:0000256" key="1">
    <source>
        <dbReference type="ARBA" id="ARBA00001400"/>
    </source>
</evidence>
<dbReference type="EMBL" id="SAUZ01000004">
    <property type="protein sequence ID" value="RWR23139.1"/>
    <property type="molecule type" value="Genomic_DNA"/>
</dbReference>
<evidence type="ECO:0000256" key="2">
    <source>
        <dbReference type="ARBA" id="ARBA00002631"/>
    </source>
</evidence>
<accession>A0A443JRL5</accession>
<feature type="domain" description="Uracil-DNA glycosylase-like" evidence="10">
    <location>
        <begin position="64"/>
        <end position="244"/>
    </location>
</feature>
<dbReference type="SUPFAM" id="SSF52141">
    <property type="entry name" value="Uracil-DNA glycosylase-like"/>
    <property type="match status" value="1"/>
</dbReference>
<dbReference type="Gene3D" id="3.40.470.10">
    <property type="entry name" value="Uracil-DNA glycosylase-like domain"/>
    <property type="match status" value="1"/>
</dbReference>
<evidence type="ECO:0000256" key="8">
    <source>
        <dbReference type="ARBA" id="ARBA00023204"/>
    </source>
</evidence>
<evidence type="ECO:0000256" key="4">
    <source>
        <dbReference type="ARBA" id="ARBA00012030"/>
    </source>
</evidence>
<dbReference type="InterPro" id="IPR036895">
    <property type="entry name" value="Uracil-DNA_glycosylase-like_sf"/>
</dbReference>
<name>A0A443JRL5_9RHOB</name>
<dbReference type="InterPro" id="IPR005122">
    <property type="entry name" value="Uracil-DNA_glycosylase-like"/>
</dbReference>
<evidence type="ECO:0000259" key="10">
    <source>
        <dbReference type="Pfam" id="PF03167"/>
    </source>
</evidence>
<gene>
    <name evidence="11" type="ORF">D2T30_05245</name>
</gene>
<dbReference type="PANTHER" id="PTHR11264">
    <property type="entry name" value="URACIL-DNA GLYCOSYLASE"/>
    <property type="match status" value="1"/>
</dbReference>
<keyword evidence="8" id="KW-0234">DNA repair</keyword>
<evidence type="ECO:0000256" key="5">
    <source>
        <dbReference type="ARBA" id="ARBA00018429"/>
    </source>
</evidence>
<dbReference type="PROSITE" id="PS00130">
    <property type="entry name" value="U_DNA_GLYCOSYLASE"/>
    <property type="match status" value="1"/>
</dbReference>
<comment type="similarity">
    <text evidence="3">Belongs to the uracil-DNA glycosylase (UDG) superfamily. UNG family.</text>
</comment>
<comment type="catalytic activity">
    <reaction evidence="1">
        <text>Hydrolyzes single-stranded DNA or mismatched double-stranded DNA and polynucleotides, releasing free uracil.</text>
        <dbReference type="EC" id="3.2.2.27"/>
    </reaction>
</comment>
<organism evidence="11 12">
    <name type="scientific">Paenirhodobacter populi</name>
    <dbReference type="NCBI Taxonomy" id="2306993"/>
    <lineage>
        <taxon>Bacteria</taxon>
        <taxon>Pseudomonadati</taxon>
        <taxon>Pseudomonadota</taxon>
        <taxon>Alphaproteobacteria</taxon>
        <taxon>Rhodobacterales</taxon>
        <taxon>Rhodobacter group</taxon>
        <taxon>Paenirhodobacter</taxon>
    </lineage>
</organism>
<dbReference type="AlphaFoldDB" id="A0A443JRL5"/>
<proteinExistence type="inferred from homology"/>
<evidence type="ECO:0000256" key="9">
    <source>
        <dbReference type="PROSITE-ProRule" id="PRU10072"/>
    </source>
</evidence>
<comment type="caution">
    <text evidence="11">The sequence shown here is derived from an EMBL/GenBank/DDBJ whole genome shotgun (WGS) entry which is preliminary data.</text>
</comment>
<dbReference type="InterPro" id="IPR018085">
    <property type="entry name" value="Ura-DNA_Glyclase_AS"/>
</dbReference>
<evidence type="ECO:0000256" key="7">
    <source>
        <dbReference type="ARBA" id="ARBA00022801"/>
    </source>
</evidence>
<dbReference type="InterPro" id="IPR002043">
    <property type="entry name" value="UDG_fam1"/>
</dbReference>
<keyword evidence="7" id="KW-0378">Hydrolase</keyword>